<dbReference type="InterPro" id="IPR035979">
    <property type="entry name" value="RBD_domain_sf"/>
</dbReference>
<dbReference type="InterPro" id="IPR000504">
    <property type="entry name" value="RRM_dom"/>
</dbReference>
<protein>
    <recommendedName>
        <fullName evidence="2">Zinc finger CCHC-type and RNA-binding motif-containing protein 1</fullName>
    </recommendedName>
    <alternativeName>
        <fullName evidence="11">U11/U12 small nuclear ribonucleoprotein 31 kDa protein</fullName>
    </alternativeName>
</protein>
<accession>A0A493TFE3</accession>
<dbReference type="InterPro" id="IPR036875">
    <property type="entry name" value="Znf_CCHC_sf"/>
</dbReference>
<reference evidence="17 18" key="1">
    <citation type="submission" date="2017-10" db="EMBL/GenBank/DDBJ databases">
        <title>A new Pekin duck reference genome.</title>
        <authorList>
            <person name="Hou Z.-C."/>
            <person name="Zhou Z.-K."/>
            <person name="Zhu F."/>
            <person name="Hou S.-S."/>
        </authorList>
    </citation>
    <scope>NUCLEOTIDE SEQUENCE [LARGE SCALE GENOMIC DNA]</scope>
</reference>
<dbReference type="FunFam" id="4.10.60.10:FF:000009">
    <property type="entry name" value="Zinc finger CCHC-type and RNA-binding motif-containing protein 1"/>
    <property type="match status" value="1"/>
</dbReference>
<evidence type="ECO:0000256" key="4">
    <source>
        <dbReference type="ARBA" id="ARBA00022723"/>
    </source>
</evidence>
<dbReference type="Gene3D" id="3.30.70.330">
    <property type="match status" value="1"/>
</dbReference>
<dbReference type="GO" id="GO:0008270">
    <property type="term" value="F:zinc ion binding"/>
    <property type="evidence" value="ECO:0007669"/>
    <property type="project" value="UniProtKB-KW"/>
</dbReference>
<evidence type="ECO:0000313" key="18">
    <source>
        <dbReference type="Proteomes" id="UP000016666"/>
    </source>
</evidence>
<evidence type="ECO:0000256" key="14">
    <source>
        <dbReference type="SAM" id="MobiDB-lite"/>
    </source>
</evidence>
<comment type="subcellular location">
    <subcellularLocation>
        <location evidence="1">Nucleus</location>
    </subcellularLocation>
</comment>
<sequence>MSGGLAPSKSTVYVSNLPFALTNNDLYRIFSKYGKVVKVTIMKDKDTRKSKGVAFILFLDKESAQNCSRALNNKQLFGRVIKASIAIDNGRAAEFIRRRNYFDKSKCYECGEAGHLSYACPKNMLGEREPPKKKEKKKRKKVVEPEEIEEEEESEEEGEDPALDSLSQAIAVQTLEGKMNLEKIRDGKKSAFVVPNGVTLCELFSPPSASSQLLHCSCSCNALGLALRGPRPFSCLLPLGGLIVIWSQLPGFSPHVTVHTLTSKLSHICFIFAMISGFIISYMNC</sequence>
<evidence type="ECO:0000313" key="17">
    <source>
        <dbReference type="Ensembl" id="ENSAPLP00000024410.1"/>
    </source>
</evidence>
<keyword evidence="3" id="KW-0507">mRNA processing</keyword>
<evidence type="ECO:0000256" key="7">
    <source>
        <dbReference type="ARBA" id="ARBA00022833"/>
    </source>
</evidence>
<dbReference type="SUPFAM" id="SSF54928">
    <property type="entry name" value="RNA-binding domain, RBD"/>
    <property type="match status" value="1"/>
</dbReference>
<evidence type="ECO:0000256" key="3">
    <source>
        <dbReference type="ARBA" id="ARBA00022664"/>
    </source>
</evidence>
<dbReference type="PANTHER" id="PTHR46259">
    <property type="entry name" value="ZINC FINGER CCHC-TYPE AND RNA-BINDING MOTIF-CONTAINING PROTEIN 1"/>
    <property type="match status" value="1"/>
</dbReference>
<dbReference type="Proteomes" id="UP000016666">
    <property type="component" value="Chromosome 1"/>
</dbReference>
<evidence type="ECO:0000256" key="10">
    <source>
        <dbReference type="ARBA" id="ARBA00023242"/>
    </source>
</evidence>
<dbReference type="PROSITE" id="PS50102">
    <property type="entry name" value="RRM"/>
    <property type="match status" value="1"/>
</dbReference>
<dbReference type="InterPro" id="IPR003954">
    <property type="entry name" value="RRM_euk-type"/>
</dbReference>
<organism evidence="17 18">
    <name type="scientific">Anas platyrhynchos platyrhynchos</name>
    <name type="common">Northern mallard</name>
    <dbReference type="NCBI Taxonomy" id="8840"/>
    <lineage>
        <taxon>Eukaryota</taxon>
        <taxon>Metazoa</taxon>
        <taxon>Chordata</taxon>
        <taxon>Craniata</taxon>
        <taxon>Vertebrata</taxon>
        <taxon>Euteleostomi</taxon>
        <taxon>Archelosauria</taxon>
        <taxon>Archosauria</taxon>
        <taxon>Dinosauria</taxon>
        <taxon>Saurischia</taxon>
        <taxon>Theropoda</taxon>
        <taxon>Coelurosauria</taxon>
        <taxon>Aves</taxon>
        <taxon>Neognathae</taxon>
        <taxon>Galloanserae</taxon>
        <taxon>Anseriformes</taxon>
        <taxon>Anatidae</taxon>
        <taxon>Anatinae</taxon>
        <taxon>Anas</taxon>
    </lineage>
</organism>
<dbReference type="PROSITE" id="PS50158">
    <property type="entry name" value="ZF_CCHC"/>
    <property type="match status" value="1"/>
</dbReference>
<evidence type="ECO:0000256" key="6">
    <source>
        <dbReference type="ARBA" id="ARBA00022771"/>
    </source>
</evidence>
<dbReference type="GeneTree" id="ENSGT00730000111061"/>
<dbReference type="SMART" id="SM00360">
    <property type="entry name" value="RRM"/>
    <property type="match status" value="1"/>
</dbReference>
<dbReference type="InterPro" id="IPR001878">
    <property type="entry name" value="Znf_CCHC"/>
</dbReference>
<keyword evidence="7" id="KW-0862">Zinc</keyword>
<evidence type="ECO:0000256" key="13">
    <source>
        <dbReference type="PROSITE-ProRule" id="PRU00176"/>
    </source>
</evidence>
<feature type="compositionally biased region" description="Acidic residues" evidence="14">
    <location>
        <begin position="145"/>
        <end position="162"/>
    </location>
</feature>
<dbReference type="GO" id="GO:0003723">
    <property type="term" value="F:RNA binding"/>
    <property type="evidence" value="ECO:0007669"/>
    <property type="project" value="UniProtKB-UniRule"/>
</dbReference>
<name>A0A493TFE3_ANAPP</name>
<evidence type="ECO:0000256" key="9">
    <source>
        <dbReference type="ARBA" id="ARBA00023187"/>
    </source>
</evidence>
<evidence type="ECO:0000259" key="16">
    <source>
        <dbReference type="PROSITE" id="PS50158"/>
    </source>
</evidence>
<keyword evidence="5" id="KW-0747">Spliceosome</keyword>
<keyword evidence="6 12" id="KW-0863">Zinc-finger</keyword>
<gene>
    <name evidence="17" type="primary">ZCRB1</name>
</gene>
<feature type="domain" description="RRM" evidence="15">
    <location>
        <begin position="10"/>
        <end position="88"/>
    </location>
</feature>
<keyword evidence="9" id="KW-0508">mRNA splicing</keyword>
<feature type="region of interest" description="Disordered" evidence="14">
    <location>
        <begin position="124"/>
        <end position="163"/>
    </location>
</feature>
<dbReference type="SUPFAM" id="SSF57756">
    <property type="entry name" value="Retrovirus zinc finger-like domains"/>
    <property type="match status" value="1"/>
</dbReference>
<dbReference type="SMART" id="SM00361">
    <property type="entry name" value="RRM_1"/>
    <property type="match status" value="1"/>
</dbReference>
<dbReference type="GO" id="GO:0005689">
    <property type="term" value="C:U12-type spliceosomal complex"/>
    <property type="evidence" value="ECO:0007669"/>
    <property type="project" value="InterPro"/>
</dbReference>
<keyword evidence="18" id="KW-1185">Reference proteome</keyword>
<dbReference type="AlphaFoldDB" id="A0A493TFE3"/>
<feature type="domain" description="CCHC-type" evidence="16">
    <location>
        <begin position="106"/>
        <end position="122"/>
    </location>
</feature>
<dbReference type="InterPro" id="IPR012677">
    <property type="entry name" value="Nucleotide-bd_a/b_plait_sf"/>
</dbReference>
<dbReference type="Gene3D" id="4.10.60.10">
    <property type="entry name" value="Zinc finger, CCHC-type"/>
    <property type="match status" value="1"/>
</dbReference>
<evidence type="ECO:0000256" key="5">
    <source>
        <dbReference type="ARBA" id="ARBA00022728"/>
    </source>
</evidence>
<dbReference type="PANTHER" id="PTHR46259:SF1">
    <property type="entry name" value="ZINC FINGER CCHC-TYPE AND RNA-BINDING MOTIF-CONTAINING PROTEIN 1"/>
    <property type="match status" value="1"/>
</dbReference>
<dbReference type="Pfam" id="PF00076">
    <property type="entry name" value="RRM_1"/>
    <property type="match status" value="1"/>
</dbReference>
<proteinExistence type="predicted"/>
<dbReference type="SMART" id="SM00343">
    <property type="entry name" value="ZnF_C2HC"/>
    <property type="match status" value="1"/>
</dbReference>
<dbReference type="GO" id="GO:0000398">
    <property type="term" value="P:mRNA splicing, via spliceosome"/>
    <property type="evidence" value="ECO:0007669"/>
    <property type="project" value="InterPro"/>
</dbReference>
<dbReference type="InterPro" id="IPR044598">
    <property type="entry name" value="ZCRB1"/>
</dbReference>
<dbReference type="InterPro" id="IPR034219">
    <property type="entry name" value="ZCRB1_RRM"/>
</dbReference>
<evidence type="ECO:0000256" key="2">
    <source>
        <dbReference type="ARBA" id="ARBA00015428"/>
    </source>
</evidence>
<dbReference type="Ensembl" id="ENSAPLT00000032435.1">
    <property type="protein sequence ID" value="ENSAPLP00000024410.1"/>
    <property type="gene ID" value="ENSAPLG00000004312.2"/>
</dbReference>
<keyword evidence="8 13" id="KW-0694">RNA-binding</keyword>
<keyword evidence="10" id="KW-0539">Nucleus</keyword>
<keyword evidence="4" id="KW-0479">Metal-binding</keyword>
<evidence type="ECO:0000256" key="1">
    <source>
        <dbReference type="ARBA" id="ARBA00004123"/>
    </source>
</evidence>
<evidence type="ECO:0000256" key="12">
    <source>
        <dbReference type="PROSITE-ProRule" id="PRU00047"/>
    </source>
</evidence>
<reference evidence="17" key="3">
    <citation type="submission" date="2025-09" db="UniProtKB">
        <authorList>
            <consortium name="Ensembl"/>
        </authorList>
    </citation>
    <scope>IDENTIFICATION</scope>
</reference>
<dbReference type="CDD" id="cd12393">
    <property type="entry name" value="RRM_ZCRB1"/>
    <property type="match status" value="1"/>
</dbReference>
<evidence type="ECO:0000256" key="8">
    <source>
        <dbReference type="ARBA" id="ARBA00022884"/>
    </source>
</evidence>
<dbReference type="FunFam" id="3.30.70.330:FF:000233">
    <property type="entry name" value="Zinc finger CCHC-type and RNA-binding motif-containing protein 1"/>
    <property type="match status" value="1"/>
</dbReference>
<reference evidence="17" key="2">
    <citation type="submission" date="2025-08" db="UniProtKB">
        <authorList>
            <consortium name="Ensembl"/>
        </authorList>
    </citation>
    <scope>IDENTIFICATION</scope>
</reference>
<evidence type="ECO:0000259" key="15">
    <source>
        <dbReference type="PROSITE" id="PS50102"/>
    </source>
</evidence>
<evidence type="ECO:0000256" key="11">
    <source>
        <dbReference type="ARBA" id="ARBA00032031"/>
    </source>
</evidence>
<dbReference type="Pfam" id="PF00098">
    <property type="entry name" value="zf-CCHC"/>
    <property type="match status" value="1"/>
</dbReference>